<proteinExistence type="predicted"/>
<dbReference type="GO" id="GO:0005886">
    <property type="term" value="C:plasma membrane"/>
    <property type="evidence" value="ECO:0007669"/>
    <property type="project" value="UniProtKB-SubCell"/>
</dbReference>
<gene>
    <name evidence="2" type="ORF">ACFSBL_02055</name>
</gene>
<sequence length="262" mass="28442">MFEFAWYHGRRRIKGAGALTVGLGLMTALYVYMFPTITSEVNLDEYVEAWPPALREAFGVESLSTIEGFLATELYAFGWVILLGLYVAYSAASLVADDVEHGRMDMTLSLPVTRSRVLLEKFASMLVPVFLVNLAMPVIVYVGVFAIDESISVADLVMVHALSIPYLLAAAAVGLLASVAFDRASIAQRAAMGVVFGLFLVDSVTSGTDFAWLGALSPTRYYDPAAILVRSSWDLQGAGILLGATVVLVLASRELFRRKDIQ</sequence>
<dbReference type="RefSeq" id="WP_256399723.1">
    <property type="nucleotide sequence ID" value="NZ_JANHJR010000002.1"/>
</dbReference>
<keyword evidence="1" id="KW-0812">Transmembrane</keyword>
<evidence type="ECO:0000313" key="3">
    <source>
        <dbReference type="Proteomes" id="UP001597034"/>
    </source>
</evidence>
<dbReference type="PANTHER" id="PTHR37305:SF2">
    <property type="entry name" value="BACITRACIN TRANSPORT PERMEASE PROTEIN BCRB"/>
    <property type="match status" value="1"/>
</dbReference>
<name>A0ABD6DDP3_9EURY</name>
<feature type="transmembrane region" description="Helical" evidence="1">
    <location>
        <begin position="74"/>
        <end position="96"/>
    </location>
</feature>
<dbReference type="PANTHER" id="PTHR37305">
    <property type="entry name" value="INTEGRAL MEMBRANE PROTEIN-RELATED"/>
    <property type="match status" value="1"/>
</dbReference>
<keyword evidence="1" id="KW-0472">Membrane</keyword>
<dbReference type="EMBL" id="JBHUDO010000001">
    <property type="protein sequence ID" value="MFD1644454.1"/>
    <property type="molecule type" value="Genomic_DNA"/>
</dbReference>
<dbReference type="AlphaFoldDB" id="A0ABD6DDP3"/>
<organism evidence="2 3">
    <name type="scientific">Haloarchaeobius litoreus</name>
    <dbReference type="NCBI Taxonomy" id="755306"/>
    <lineage>
        <taxon>Archaea</taxon>
        <taxon>Methanobacteriati</taxon>
        <taxon>Methanobacteriota</taxon>
        <taxon>Stenosarchaea group</taxon>
        <taxon>Halobacteria</taxon>
        <taxon>Halobacteriales</taxon>
        <taxon>Halorubellaceae</taxon>
        <taxon>Haloarchaeobius</taxon>
    </lineage>
</organism>
<feature type="transmembrane region" description="Helical" evidence="1">
    <location>
        <begin position="12"/>
        <end position="33"/>
    </location>
</feature>
<protein>
    <submittedName>
        <fullName evidence="2">ABC transporter permease subunit</fullName>
    </submittedName>
</protein>
<accession>A0ABD6DDP3</accession>
<feature type="transmembrane region" description="Helical" evidence="1">
    <location>
        <begin position="122"/>
        <end position="147"/>
    </location>
</feature>
<comment type="caution">
    <text evidence="2">The sequence shown here is derived from an EMBL/GenBank/DDBJ whole genome shotgun (WGS) entry which is preliminary data.</text>
</comment>
<feature type="transmembrane region" description="Helical" evidence="1">
    <location>
        <begin position="193"/>
        <end position="215"/>
    </location>
</feature>
<feature type="transmembrane region" description="Helical" evidence="1">
    <location>
        <begin position="159"/>
        <end position="181"/>
    </location>
</feature>
<evidence type="ECO:0000313" key="2">
    <source>
        <dbReference type="EMBL" id="MFD1644454.1"/>
    </source>
</evidence>
<dbReference type="Pfam" id="PF12679">
    <property type="entry name" value="ABC2_membrane_2"/>
    <property type="match status" value="1"/>
</dbReference>
<dbReference type="Proteomes" id="UP001597034">
    <property type="component" value="Unassembled WGS sequence"/>
</dbReference>
<keyword evidence="3" id="KW-1185">Reference proteome</keyword>
<evidence type="ECO:0000256" key="1">
    <source>
        <dbReference type="SAM" id="Phobius"/>
    </source>
</evidence>
<keyword evidence="1" id="KW-1133">Transmembrane helix</keyword>
<feature type="transmembrane region" description="Helical" evidence="1">
    <location>
        <begin position="235"/>
        <end position="256"/>
    </location>
</feature>
<reference evidence="2 3" key="1">
    <citation type="journal article" date="2019" name="Int. J. Syst. Evol. Microbiol.">
        <title>The Global Catalogue of Microorganisms (GCM) 10K type strain sequencing project: providing services to taxonomists for standard genome sequencing and annotation.</title>
        <authorList>
            <consortium name="The Broad Institute Genomics Platform"/>
            <consortium name="The Broad Institute Genome Sequencing Center for Infectious Disease"/>
            <person name="Wu L."/>
            <person name="Ma J."/>
        </authorList>
    </citation>
    <scope>NUCLEOTIDE SEQUENCE [LARGE SCALE GENOMIC DNA]</scope>
    <source>
        <strain evidence="2 3">CGMCC 1.10390</strain>
    </source>
</reference>